<reference evidence="1" key="1">
    <citation type="submission" date="2021-05" db="EMBL/GenBank/DDBJ databases">
        <title>The genome of the haptophyte Pavlova lutheri (Diacronema luteri, Pavlovales) - a model for lipid biosynthesis in eukaryotic algae.</title>
        <authorList>
            <person name="Hulatt C.J."/>
            <person name="Posewitz M.C."/>
        </authorList>
    </citation>
    <scope>NUCLEOTIDE SEQUENCE</scope>
    <source>
        <strain evidence="1">NIVA-4/92</strain>
    </source>
</reference>
<dbReference type="OrthoDB" id="6105938at2759"/>
<name>A0A8J5XET3_DIALT</name>
<accession>A0A8J5XET3</accession>
<dbReference type="Proteomes" id="UP000751190">
    <property type="component" value="Unassembled WGS sequence"/>
</dbReference>
<protein>
    <submittedName>
        <fullName evidence="1">Uncharacterized protein</fullName>
    </submittedName>
</protein>
<dbReference type="AlphaFoldDB" id="A0A8J5XET3"/>
<organism evidence="1 2">
    <name type="scientific">Diacronema lutheri</name>
    <name type="common">Unicellular marine alga</name>
    <name type="synonym">Monochrysis lutheri</name>
    <dbReference type="NCBI Taxonomy" id="2081491"/>
    <lineage>
        <taxon>Eukaryota</taxon>
        <taxon>Haptista</taxon>
        <taxon>Haptophyta</taxon>
        <taxon>Pavlovophyceae</taxon>
        <taxon>Pavlovales</taxon>
        <taxon>Pavlovaceae</taxon>
        <taxon>Diacronema</taxon>
    </lineage>
</organism>
<comment type="caution">
    <text evidence="1">The sequence shown here is derived from an EMBL/GenBank/DDBJ whole genome shotgun (WGS) entry which is preliminary data.</text>
</comment>
<keyword evidence="2" id="KW-1185">Reference proteome</keyword>
<dbReference type="EMBL" id="JAGTXO010000010">
    <property type="protein sequence ID" value="KAG8465648.1"/>
    <property type="molecule type" value="Genomic_DNA"/>
</dbReference>
<evidence type="ECO:0000313" key="2">
    <source>
        <dbReference type="Proteomes" id="UP000751190"/>
    </source>
</evidence>
<evidence type="ECO:0000313" key="1">
    <source>
        <dbReference type="EMBL" id="KAG8465648.1"/>
    </source>
</evidence>
<proteinExistence type="predicted"/>
<sequence length="439" mass="46507">MFHEALEAAFVRPEALATSTAVASPLPHGARLATLDDTPVALPLCSQPRISADHQATLSWLLVRRGEWGALSARELRRLAVHVEIHDIPVTRTQLILIRRSLLHARFGPTELSLAHEASAELRQRYEGGERLLNLAREYDFPPVIVMRAILAARGLSREQAKRALAAPADELNARDAAHAREARSNDLLFGTAAEHEAALAPDVDGDARVRAALCRLLDACGVRYTVGGMRAPAGGAGGAGGAGYGATRFADLAAPQLGVQVDDVPIEHLEPQILLHSAAQLNGVRVHWCMVRPMHASSNDAPFVRHQVAKHVARFGAGLVVFSGGVSDGFDIPGCVAVGTSVSLLGDAVANIALAAAAAAALSSARPRSGDGHAAAASEHAMGVDAQLSPWLQARLVGPIRRPIFVSWARHLTSARARARRFAIMASCRPRWASSVCG</sequence>
<gene>
    <name evidence="1" type="ORF">KFE25_002955</name>
</gene>